<keyword evidence="2" id="KW-0812">Transmembrane</keyword>
<dbReference type="PANTHER" id="PTHR47286:SF2">
    <property type="entry name" value="F3I6.9 PROTEIN"/>
    <property type="match status" value="1"/>
</dbReference>
<evidence type="ECO:0008006" key="5">
    <source>
        <dbReference type="Google" id="ProtNLM"/>
    </source>
</evidence>
<accession>A0AAN9QUS6</accession>
<dbReference type="Proteomes" id="UP001374584">
    <property type="component" value="Unassembled WGS sequence"/>
</dbReference>
<reference evidence="3 4" key="1">
    <citation type="submission" date="2024-01" db="EMBL/GenBank/DDBJ databases">
        <title>The genomes of 5 underutilized Papilionoideae crops provide insights into root nodulation and disease resistanc.</title>
        <authorList>
            <person name="Jiang F."/>
        </authorList>
    </citation>
    <scope>NUCLEOTIDE SEQUENCE [LARGE SCALE GENOMIC DNA]</scope>
    <source>
        <strain evidence="3">JINMINGXINNONG_FW02</strain>
        <tissue evidence="3">Leaves</tissue>
    </source>
</reference>
<name>A0AAN9QUS6_PHACN</name>
<feature type="compositionally biased region" description="Polar residues" evidence="1">
    <location>
        <begin position="310"/>
        <end position="321"/>
    </location>
</feature>
<feature type="region of interest" description="Disordered" evidence="1">
    <location>
        <begin position="243"/>
        <end position="390"/>
    </location>
</feature>
<evidence type="ECO:0000313" key="3">
    <source>
        <dbReference type="EMBL" id="KAK7348677.1"/>
    </source>
</evidence>
<feature type="compositionally biased region" description="Polar residues" evidence="1">
    <location>
        <begin position="350"/>
        <end position="361"/>
    </location>
</feature>
<feature type="transmembrane region" description="Helical" evidence="2">
    <location>
        <begin position="14"/>
        <end position="35"/>
    </location>
</feature>
<proteinExistence type="predicted"/>
<keyword evidence="2" id="KW-1133">Transmembrane helix</keyword>
<keyword evidence="2" id="KW-0472">Membrane</keyword>
<feature type="compositionally biased region" description="Basic and acidic residues" evidence="1">
    <location>
        <begin position="247"/>
        <end position="276"/>
    </location>
</feature>
<evidence type="ECO:0000256" key="2">
    <source>
        <dbReference type="SAM" id="Phobius"/>
    </source>
</evidence>
<dbReference type="PANTHER" id="PTHR47286">
    <property type="entry name" value="F3I6.9 PROTEIN"/>
    <property type="match status" value="1"/>
</dbReference>
<protein>
    <recommendedName>
        <fullName evidence="5">TPX2 C-terminal domain-containing protein</fullName>
    </recommendedName>
</protein>
<evidence type="ECO:0000256" key="1">
    <source>
        <dbReference type="SAM" id="MobiDB-lite"/>
    </source>
</evidence>
<feature type="region of interest" description="Disordered" evidence="1">
    <location>
        <begin position="507"/>
        <end position="548"/>
    </location>
</feature>
<feature type="compositionally biased region" description="Basic and acidic residues" evidence="1">
    <location>
        <begin position="535"/>
        <end position="548"/>
    </location>
</feature>
<keyword evidence="4" id="KW-1185">Reference proteome</keyword>
<dbReference type="AlphaFoldDB" id="A0AAN9QUS6"/>
<comment type="caution">
    <text evidence="3">The sequence shown here is derived from an EMBL/GenBank/DDBJ whole genome shotgun (WGS) entry which is preliminary data.</text>
</comment>
<evidence type="ECO:0000313" key="4">
    <source>
        <dbReference type="Proteomes" id="UP001374584"/>
    </source>
</evidence>
<feature type="compositionally biased region" description="Low complexity" evidence="1">
    <location>
        <begin position="322"/>
        <end position="343"/>
    </location>
</feature>
<sequence length="548" mass="60680">MFEVLLGWSDLQPLVALLALSLIIGVIIWDLGIYITAQVQKADKLCPYFGKGYGRVVVVAPIFEGKMGETASSNPALQVSVSFGRFENDSLSWEKWSAFSPNKYLEEVEKCATPGSVAQKKAYFEAHYKNVAARKAELLAQEKQMEKDSVKSQYQNDEDLSCINSVTDAECDISNAQRSSEGVKQETNSISEIVRTDVSNLGEYAAVSTDYQGSSVEGEKVNDELDRSSGSSLIDKQEEVVCVEQGGSKEESPNNEVEGLKEISHDVNNEPVRASEIEAQYKTLDNPKVSRKVTQVSRESNAIKGKKKSMQPTSKSKASRISTPRNTKPTSTPTKTLASSSSSTKREISPSISGRETASTAENRKIPNKSLHMSLSLGPSQPDPAPRTSVRKSLIMERMGDKDIVKRAFRTFQNNFNQPKTSGENKSLVKEKVPSKVTDPRNLKSISLRKEYGQSPKVGSAVKRSGNALRTAFGLKTDVKAEKGKEFPRKIEEKSYAKAVERTHLQLKSKEEKIKHNLKATSLPAFHQGQKASKNHPEKEEIKIEKWR</sequence>
<organism evidence="3 4">
    <name type="scientific">Phaseolus coccineus</name>
    <name type="common">Scarlet runner bean</name>
    <name type="synonym">Phaseolus multiflorus</name>
    <dbReference type="NCBI Taxonomy" id="3886"/>
    <lineage>
        <taxon>Eukaryota</taxon>
        <taxon>Viridiplantae</taxon>
        <taxon>Streptophyta</taxon>
        <taxon>Embryophyta</taxon>
        <taxon>Tracheophyta</taxon>
        <taxon>Spermatophyta</taxon>
        <taxon>Magnoliopsida</taxon>
        <taxon>eudicotyledons</taxon>
        <taxon>Gunneridae</taxon>
        <taxon>Pentapetalae</taxon>
        <taxon>rosids</taxon>
        <taxon>fabids</taxon>
        <taxon>Fabales</taxon>
        <taxon>Fabaceae</taxon>
        <taxon>Papilionoideae</taxon>
        <taxon>50 kb inversion clade</taxon>
        <taxon>NPAAA clade</taxon>
        <taxon>indigoferoid/millettioid clade</taxon>
        <taxon>Phaseoleae</taxon>
        <taxon>Phaseolus</taxon>
    </lineage>
</organism>
<dbReference type="EMBL" id="JAYMYR010000008">
    <property type="protein sequence ID" value="KAK7348677.1"/>
    <property type="molecule type" value="Genomic_DNA"/>
</dbReference>
<gene>
    <name evidence="3" type="ORF">VNO80_23283</name>
</gene>